<organism evidence="1 2">
    <name type="scientific">Portunus trituberculatus</name>
    <name type="common">Swimming crab</name>
    <name type="synonym">Neptunus trituberculatus</name>
    <dbReference type="NCBI Taxonomy" id="210409"/>
    <lineage>
        <taxon>Eukaryota</taxon>
        <taxon>Metazoa</taxon>
        <taxon>Ecdysozoa</taxon>
        <taxon>Arthropoda</taxon>
        <taxon>Crustacea</taxon>
        <taxon>Multicrustacea</taxon>
        <taxon>Malacostraca</taxon>
        <taxon>Eumalacostraca</taxon>
        <taxon>Eucarida</taxon>
        <taxon>Decapoda</taxon>
        <taxon>Pleocyemata</taxon>
        <taxon>Brachyura</taxon>
        <taxon>Eubrachyura</taxon>
        <taxon>Portunoidea</taxon>
        <taxon>Portunidae</taxon>
        <taxon>Portuninae</taxon>
        <taxon>Portunus</taxon>
    </lineage>
</organism>
<keyword evidence="2" id="KW-1185">Reference proteome</keyword>
<name>A0A5B7FFR9_PORTR</name>
<proteinExistence type="predicted"/>
<dbReference type="GO" id="GO:0005737">
    <property type="term" value="C:cytoplasm"/>
    <property type="evidence" value="ECO:0007669"/>
    <property type="project" value="TreeGrafter"/>
</dbReference>
<reference evidence="1 2" key="1">
    <citation type="submission" date="2019-05" db="EMBL/GenBank/DDBJ databases">
        <title>Another draft genome of Portunus trituberculatus and its Hox gene families provides insights of decapod evolution.</title>
        <authorList>
            <person name="Jeong J.-H."/>
            <person name="Song I."/>
            <person name="Kim S."/>
            <person name="Choi T."/>
            <person name="Kim D."/>
            <person name="Ryu S."/>
            <person name="Kim W."/>
        </authorList>
    </citation>
    <scope>NUCLEOTIDE SEQUENCE [LARGE SCALE GENOMIC DNA]</scope>
    <source>
        <tissue evidence="1">Muscle</tissue>
    </source>
</reference>
<gene>
    <name evidence="1" type="primary">htt_0</name>
    <name evidence="1" type="ORF">E2C01_037611</name>
</gene>
<evidence type="ECO:0000313" key="1">
    <source>
        <dbReference type="EMBL" id="MPC43953.1"/>
    </source>
</evidence>
<dbReference type="EMBL" id="VSRR010006060">
    <property type="protein sequence ID" value="MPC43953.1"/>
    <property type="molecule type" value="Genomic_DNA"/>
</dbReference>
<dbReference type="GO" id="GO:0008146">
    <property type="term" value="F:sulfotransferase activity"/>
    <property type="evidence" value="ECO:0007669"/>
    <property type="project" value="InterPro"/>
</dbReference>
<comment type="caution">
    <text evidence="1">The sequence shown here is derived from an EMBL/GenBank/DDBJ whole genome shotgun (WGS) entry which is preliminary data.</text>
</comment>
<dbReference type="GO" id="GO:0016020">
    <property type="term" value="C:membrane"/>
    <property type="evidence" value="ECO:0007669"/>
    <property type="project" value="InterPro"/>
</dbReference>
<dbReference type="PANTHER" id="PTHR10170">
    <property type="entry name" value="HUNTINGTON DISEASE PROTEIN"/>
    <property type="match status" value="1"/>
</dbReference>
<dbReference type="Pfam" id="PF03567">
    <property type="entry name" value="Sulfotransfer_2"/>
    <property type="match status" value="1"/>
</dbReference>
<accession>A0A5B7FFR9</accession>
<dbReference type="AlphaFoldDB" id="A0A5B7FFR9"/>
<protein>
    <submittedName>
        <fullName evidence="1">Huntingtin</fullName>
    </submittedName>
</protein>
<dbReference type="InterPro" id="IPR005331">
    <property type="entry name" value="Sulfotransferase"/>
</dbReference>
<dbReference type="PANTHER" id="PTHR10170:SF10">
    <property type="entry name" value="HUNTINGTIN"/>
    <property type="match status" value="1"/>
</dbReference>
<sequence length="196" mass="22254">MSTLTTGCYEFEVREQQLASSGLDVQSCLHFLHYLYSSWLRPQSGLCASVVAEVVKSVSCLCDLFCSAAHHRWVLEALVPLHTLHPIEDHITQQYIILATCKALATLRLAKQVGSSSFRRVCNEIKDLIPATHQPVEVMIVRHPLARLASAYRDKFLNGNPIHKYNKKWRNITQSIQSWNSRFLTYWMPALISTGA</sequence>
<evidence type="ECO:0000313" key="2">
    <source>
        <dbReference type="Proteomes" id="UP000324222"/>
    </source>
</evidence>
<dbReference type="Proteomes" id="UP000324222">
    <property type="component" value="Unassembled WGS sequence"/>
</dbReference>
<dbReference type="Pfam" id="PF20927">
    <property type="entry name" value="Htt_C-HEAT"/>
    <property type="match status" value="1"/>
</dbReference>
<dbReference type="InterPro" id="IPR028426">
    <property type="entry name" value="Huntingtin_fam"/>
</dbReference>
<dbReference type="InterPro" id="IPR048413">
    <property type="entry name" value="Htt_C-HEAT_rpt"/>
</dbReference>
<dbReference type="OrthoDB" id="10065698at2759"/>